<feature type="transmembrane region" description="Helical" evidence="8">
    <location>
        <begin position="171"/>
        <end position="192"/>
    </location>
</feature>
<dbReference type="Proteomes" id="UP000094025">
    <property type="component" value="Unassembled WGS sequence"/>
</dbReference>
<dbReference type="PANTHER" id="PTHR21716:SF67">
    <property type="entry name" value="TRANSPORT PROTEIN YDIK-RELATED"/>
    <property type="match status" value="1"/>
</dbReference>
<evidence type="ECO:0000256" key="8">
    <source>
        <dbReference type="SAM" id="Phobius"/>
    </source>
</evidence>
<keyword evidence="5 8" id="KW-0812">Transmembrane</keyword>
<feature type="transmembrane region" description="Helical" evidence="8">
    <location>
        <begin position="28"/>
        <end position="45"/>
    </location>
</feature>
<feature type="transmembrane region" description="Helical" evidence="8">
    <location>
        <begin position="289"/>
        <end position="305"/>
    </location>
</feature>
<accession>A0A178Y063</accession>
<protein>
    <submittedName>
        <fullName evidence="9">Permease</fullName>
    </submittedName>
</protein>
<proteinExistence type="inferred from homology"/>
<dbReference type="OrthoDB" id="8113547at2"/>
<comment type="caution">
    <text evidence="9">The sequence shown here is derived from an EMBL/GenBank/DDBJ whole genome shotgun (WGS) entry which is preliminary data.</text>
</comment>
<dbReference type="EMBL" id="LPUX01000053">
    <property type="protein sequence ID" value="OAP40969.1"/>
    <property type="molecule type" value="Genomic_DNA"/>
</dbReference>
<gene>
    <name evidence="9" type="ORF">AU381_03525</name>
</gene>
<keyword evidence="6 8" id="KW-1133">Transmembrane helix</keyword>
<evidence type="ECO:0000256" key="3">
    <source>
        <dbReference type="ARBA" id="ARBA00022448"/>
    </source>
</evidence>
<dbReference type="PANTHER" id="PTHR21716">
    <property type="entry name" value="TRANSMEMBRANE PROTEIN"/>
    <property type="match status" value="1"/>
</dbReference>
<feature type="transmembrane region" description="Helical" evidence="8">
    <location>
        <begin position="80"/>
        <end position="104"/>
    </location>
</feature>
<dbReference type="STRING" id="1472378.AU381_03525"/>
<keyword evidence="3" id="KW-0813">Transport</keyword>
<name>A0A178Y063_9HYPH</name>
<evidence type="ECO:0000256" key="2">
    <source>
        <dbReference type="ARBA" id="ARBA00009773"/>
    </source>
</evidence>
<feature type="transmembrane region" description="Helical" evidence="8">
    <location>
        <begin position="256"/>
        <end position="282"/>
    </location>
</feature>
<keyword evidence="7 8" id="KW-0472">Membrane</keyword>
<dbReference type="Pfam" id="PF01594">
    <property type="entry name" value="AI-2E_transport"/>
    <property type="match status" value="1"/>
</dbReference>
<evidence type="ECO:0000256" key="5">
    <source>
        <dbReference type="ARBA" id="ARBA00022692"/>
    </source>
</evidence>
<sequence length="379" mass="39914">MDDDPYRMSPLRDGPANRISVEEKITEIARIGIVGLFAYFSLTLIAPFAIILVWAAILAVALYPAYAALTVILGARPRLAAGLITLVCLVVIVGPLAAIAVSFAEGVQTLLTKLNDGSMLIPLPPEGVRDWPLVGERLHSAWSMASGSLDAVLRQFEPSLLQAGGKALGKIASIGVDLLGFVVSVIIAGFLFGSGERLANTAQGFASRIGGDRGIGFVRLAAATIRNVARGVIGVALLQAFLCGLVLSLFKVPAPGAIAFVVLMLCIVQIGPALILLPVIVWAWAEMDFAPAMLLTLLLIPLFVIDNVMKPILVARGLSTPTLVILLGVLGGTLAYGLIGLFLGPIILSVFHDLLMVWIRSDAVPETPLPEPSPISRPT</sequence>
<dbReference type="InterPro" id="IPR002549">
    <property type="entry name" value="AI-2E-like"/>
</dbReference>
<feature type="transmembrane region" description="Helical" evidence="8">
    <location>
        <begin position="228"/>
        <end position="250"/>
    </location>
</feature>
<dbReference type="RefSeq" id="WP_064241272.1">
    <property type="nucleotide sequence ID" value="NZ_LPUX01000053.1"/>
</dbReference>
<evidence type="ECO:0000256" key="7">
    <source>
        <dbReference type="ARBA" id="ARBA00023136"/>
    </source>
</evidence>
<keyword evidence="4" id="KW-1003">Cell membrane</keyword>
<reference evidence="9 10" key="1">
    <citation type="journal article" date="2016" name="Int. J. Syst. Evol. Microbiol.">
        <title>Ensifer glycinis sp. nov., an novel rhizobial species associated with Glycine spp.</title>
        <authorList>
            <person name="Yan H."/>
            <person name="Yan J."/>
            <person name="Sui X.H."/>
            <person name="Wang E.T."/>
            <person name="Chen W.X."/>
            <person name="Zhang X.X."/>
            <person name="Chen W.F."/>
        </authorList>
    </citation>
    <scope>NUCLEOTIDE SEQUENCE [LARGE SCALE GENOMIC DNA]</scope>
    <source>
        <strain evidence="9 10">CCBAU 23380</strain>
    </source>
</reference>
<organism evidence="9 10">
    <name type="scientific">Sinorhizobium glycinis</name>
    <dbReference type="NCBI Taxonomy" id="1472378"/>
    <lineage>
        <taxon>Bacteria</taxon>
        <taxon>Pseudomonadati</taxon>
        <taxon>Pseudomonadota</taxon>
        <taxon>Alphaproteobacteria</taxon>
        <taxon>Hyphomicrobiales</taxon>
        <taxon>Rhizobiaceae</taxon>
        <taxon>Sinorhizobium/Ensifer group</taxon>
        <taxon>Sinorhizobium</taxon>
    </lineage>
</organism>
<dbReference type="GO" id="GO:0005886">
    <property type="term" value="C:plasma membrane"/>
    <property type="evidence" value="ECO:0007669"/>
    <property type="project" value="UniProtKB-SubCell"/>
</dbReference>
<evidence type="ECO:0000256" key="1">
    <source>
        <dbReference type="ARBA" id="ARBA00004651"/>
    </source>
</evidence>
<comment type="similarity">
    <text evidence="2">Belongs to the autoinducer-2 exporter (AI-2E) (TC 2.A.86) family.</text>
</comment>
<feature type="transmembrane region" description="Helical" evidence="8">
    <location>
        <begin position="51"/>
        <end position="73"/>
    </location>
</feature>
<evidence type="ECO:0000313" key="9">
    <source>
        <dbReference type="EMBL" id="OAP40969.1"/>
    </source>
</evidence>
<keyword evidence="10" id="KW-1185">Reference proteome</keyword>
<evidence type="ECO:0000256" key="6">
    <source>
        <dbReference type="ARBA" id="ARBA00022989"/>
    </source>
</evidence>
<comment type="subcellular location">
    <subcellularLocation>
        <location evidence="1">Cell membrane</location>
        <topology evidence="1">Multi-pass membrane protein</topology>
    </subcellularLocation>
</comment>
<evidence type="ECO:0000313" key="10">
    <source>
        <dbReference type="Proteomes" id="UP000094025"/>
    </source>
</evidence>
<evidence type="ECO:0000256" key="4">
    <source>
        <dbReference type="ARBA" id="ARBA00022475"/>
    </source>
</evidence>
<feature type="transmembrane region" description="Helical" evidence="8">
    <location>
        <begin position="325"/>
        <end position="351"/>
    </location>
</feature>
<dbReference type="AlphaFoldDB" id="A0A178Y063"/>